<sequence>MQSTPRNTSSRPPPGESNLFDFTYPLPRIKPQPTAIVPSAITPAHTTISTKRIPETPLARIPPSDTPATPMTTGTLQSTPRATPLTSLSAGASRSTPGANPRPSAAAETPKSQRPTKDDLYTFLTTSCDPPLPELYAPLVKYGIDMAYVHAISKWPEERIRKFVSGVKKRVQPQSQVKQEDMNVDLDKVVNNGIKPIQWDIFEHHVWNLGHKKSFRRCCGHNRL</sequence>
<accession>A0ACD3ABG3</accession>
<evidence type="ECO:0000313" key="2">
    <source>
        <dbReference type="Proteomes" id="UP000308600"/>
    </source>
</evidence>
<keyword evidence="2" id="KW-1185">Reference proteome</keyword>
<name>A0ACD3ABG3_9AGAR</name>
<reference evidence="1 2" key="1">
    <citation type="journal article" date="2019" name="Nat. Ecol. Evol.">
        <title>Megaphylogeny resolves global patterns of mushroom evolution.</title>
        <authorList>
            <person name="Varga T."/>
            <person name="Krizsan K."/>
            <person name="Foldi C."/>
            <person name="Dima B."/>
            <person name="Sanchez-Garcia M."/>
            <person name="Sanchez-Ramirez S."/>
            <person name="Szollosi G.J."/>
            <person name="Szarkandi J.G."/>
            <person name="Papp V."/>
            <person name="Albert L."/>
            <person name="Andreopoulos W."/>
            <person name="Angelini C."/>
            <person name="Antonin V."/>
            <person name="Barry K.W."/>
            <person name="Bougher N.L."/>
            <person name="Buchanan P."/>
            <person name="Buyck B."/>
            <person name="Bense V."/>
            <person name="Catcheside P."/>
            <person name="Chovatia M."/>
            <person name="Cooper J."/>
            <person name="Damon W."/>
            <person name="Desjardin D."/>
            <person name="Finy P."/>
            <person name="Geml J."/>
            <person name="Haridas S."/>
            <person name="Hughes K."/>
            <person name="Justo A."/>
            <person name="Karasinski D."/>
            <person name="Kautmanova I."/>
            <person name="Kiss B."/>
            <person name="Kocsube S."/>
            <person name="Kotiranta H."/>
            <person name="LaButti K.M."/>
            <person name="Lechner B.E."/>
            <person name="Liimatainen K."/>
            <person name="Lipzen A."/>
            <person name="Lukacs Z."/>
            <person name="Mihaltcheva S."/>
            <person name="Morgado L.N."/>
            <person name="Niskanen T."/>
            <person name="Noordeloos M.E."/>
            <person name="Ohm R.A."/>
            <person name="Ortiz-Santana B."/>
            <person name="Ovrebo C."/>
            <person name="Racz N."/>
            <person name="Riley R."/>
            <person name="Savchenko A."/>
            <person name="Shiryaev A."/>
            <person name="Soop K."/>
            <person name="Spirin V."/>
            <person name="Szebenyi C."/>
            <person name="Tomsovsky M."/>
            <person name="Tulloss R.E."/>
            <person name="Uehling J."/>
            <person name="Grigoriev I.V."/>
            <person name="Vagvolgyi C."/>
            <person name="Papp T."/>
            <person name="Martin F.M."/>
            <person name="Miettinen O."/>
            <person name="Hibbett D.S."/>
            <person name="Nagy L.G."/>
        </authorList>
    </citation>
    <scope>NUCLEOTIDE SEQUENCE [LARGE SCALE GENOMIC DNA]</scope>
    <source>
        <strain evidence="1 2">NL-1719</strain>
    </source>
</reference>
<evidence type="ECO:0000313" key="1">
    <source>
        <dbReference type="EMBL" id="TFK63062.1"/>
    </source>
</evidence>
<gene>
    <name evidence="1" type="ORF">BDN72DRAFT_339097</name>
</gene>
<proteinExistence type="predicted"/>
<dbReference type="EMBL" id="ML208542">
    <property type="protein sequence ID" value="TFK63062.1"/>
    <property type="molecule type" value="Genomic_DNA"/>
</dbReference>
<organism evidence="1 2">
    <name type="scientific">Pluteus cervinus</name>
    <dbReference type="NCBI Taxonomy" id="181527"/>
    <lineage>
        <taxon>Eukaryota</taxon>
        <taxon>Fungi</taxon>
        <taxon>Dikarya</taxon>
        <taxon>Basidiomycota</taxon>
        <taxon>Agaricomycotina</taxon>
        <taxon>Agaricomycetes</taxon>
        <taxon>Agaricomycetidae</taxon>
        <taxon>Agaricales</taxon>
        <taxon>Pluteineae</taxon>
        <taxon>Pluteaceae</taxon>
        <taxon>Pluteus</taxon>
    </lineage>
</organism>
<dbReference type="Proteomes" id="UP000308600">
    <property type="component" value="Unassembled WGS sequence"/>
</dbReference>
<protein>
    <submittedName>
        <fullName evidence="1">Uncharacterized protein</fullName>
    </submittedName>
</protein>